<dbReference type="EMBL" id="LNTY01000006">
    <property type="protein sequence ID" value="KXF82925.1"/>
    <property type="molecule type" value="Genomic_DNA"/>
</dbReference>
<comment type="similarity">
    <text evidence="7">Belongs to the TonB-dependent receptor family.</text>
</comment>
<dbReference type="InterPro" id="IPR039426">
    <property type="entry name" value="TonB-dep_rcpt-like"/>
</dbReference>
<organism evidence="10 11">
    <name type="scientific">Enterovibrio coralii</name>
    <dbReference type="NCBI Taxonomy" id="294935"/>
    <lineage>
        <taxon>Bacteria</taxon>
        <taxon>Pseudomonadati</taxon>
        <taxon>Pseudomonadota</taxon>
        <taxon>Gammaproteobacteria</taxon>
        <taxon>Vibrionales</taxon>
        <taxon>Vibrionaceae</taxon>
        <taxon>Enterovibrio</taxon>
    </lineage>
</organism>
<dbReference type="RefSeq" id="WP_067410036.1">
    <property type="nucleotide sequence ID" value="NZ_LNTY01000006.1"/>
</dbReference>
<comment type="caution">
    <text evidence="10">The sequence shown here is derived from an EMBL/GenBank/DDBJ whole genome shotgun (WGS) entry which is preliminary data.</text>
</comment>
<comment type="subcellular location">
    <subcellularLocation>
        <location evidence="1 7">Cell outer membrane</location>
        <topology evidence="1 7">Multi-pass membrane protein</topology>
    </subcellularLocation>
</comment>
<evidence type="ECO:0000256" key="3">
    <source>
        <dbReference type="ARBA" id="ARBA00022452"/>
    </source>
</evidence>
<evidence type="ECO:0000256" key="4">
    <source>
        <dbReference type="ARBA" id="ARBA00022692"/>
    </source>
</evidence>
<keyword evidence="8" id="KW-0732">Signal</keyword>
<name>A0A135IBW4_9GAMM</name>
<gene>
    <name evidence="10" type="ORF">ATN88_03955</name>
</gene>
<protein>
    <submittedName>
        <fullName evidence="10">TonB-dependent receptor</fullName>
    </submittedName>
</protein>
<evidence type="ECO:0000256" key="8">
    <source>
        <dbReference type="SAM" id="SignalP"/>
    </source>
</evidence>
<dbReference type="SUPFAM" id="SSF56935">
    <property type="entry name" value="Porins"/>
    <property type="match status" value="1"/>
</dbReference>
<dbReference type="GO" id="GO:0044718">
    <property type="term" value="P:siderophore transmembrane transport"/>
    <property type="evidence" value="ECO:0007669"/>
    <property type="project" value="TreeGrafter"/>
</dbReference>
<dbReference type="Gene3D" id="2.40.170.20">
    <property type="entry name" value="TonB-dependent receptor, beta-barrel domain"/>
    <property type="match status" value="1"/>
</dbReference>
<evidence type="ECO:0000256" key="6">
    <source>
        <dbReference type="ARBA" id="ARBA00023237"/>
    </source>
</evidence>
<dbReference type="OrthoDB" id="9758929at2"/>
<dbReference type="AlphaFoldDB" id="A0A135IBW4"/>
<dbReference type="GO" id="GO:0009279">
    <property type="term" value="C:cell outer membrane"/>
    <property type="evidence" value="ECO:0007669"/>
    <property type="project" value="UniProtKB-SubCell"/>
</dbReference>
<dbReference type="PANTHER" id="PTHR30069:SF27">
    <property type="entry name" value="BLL4766 PROTEIN"/>
    <property type="match status" value="1"/>
</dbReference>
<dbReference type="Pfam" id="PF07715">
    <property type="entry name" value="Plug"/>
    <property type="match status" value="1"/>
</dbReference>
<keyword evidence="11" id="KW-1185">Reference proteome</keyword>
<dbReference type="GO" id="GO:0015344">
    <property type="term" value="F:siderophore uptake transmembrane transporter activity"/>
    <property type="evidence" value="ECO:0007669"/>
    <property type="project" value="TreeGrafter"/>
</dbReference>
<dbReference type="PANTHER" id="PTHR30069">
    <property type="entry name" value="TONB-DEPENDENT OUTER MEMBRANE RECEPTOR"/>
    <property type="match status" value="1"/>
</dbReference>
<dbReference type="PROSITE" id="PS52016">
    <property type="entry name" value="TONB_DEPENDENT_REC_3"/>
    <property type="match status" value="1"/>
</dbReference>
<sequence length="722" mass="81774">MFRARLATTIAGFILPFPITAFAQSDLSELLDMPLEALSDTKVVSATKTALSLADIPAATYVITAKEIKRSGVRSVADALTLAPGLHVAKFSNYDWGVSARTTNEAMSNSMLVMVDGRSVFNPMFSGVDWDLIPVSLDNIDHIEVVLGPVGTIWGGNAVHAVINIITVDAEDAPKRHVSAAVGNYHYQEYQAHHAGKVSDNLFMSGYAEFVQHMPWTSDQEIVQPHQDYRVYTERFGLRGDYQHFDKTVSFQLGGIRSREDYQWGLYQPHFLNGGEDVDDFAPYQTEMLAEEYFGGVKYLQELGEDRHWEQQLWITYSSSDGSDRNAYFTRYDSETSYQDANFFGGHLTLGLNYRFIDEYFRPYSADESLLSPYVRVADEQGYGNKSIAGYFNFIYPITDSTTVMLGNRWQYFDINHETYSQPQLRVMQKLTDGQSVWAGWGRALVTPARDGRSAHFKRNVYASDQYVCVQLAPNNVYCGDFDRYRTTTYVGKEELKAPEVDTFEVGYKFYEKNNVSFDVNLFYSEESNIPVWAYDPNSSGAMIVTGNSSPGTVGTLVESIVYRKEERVSSKTSGGEIALKWLVSKDLQVNANYSYKRIKAEFDGAESLAIKQLLKTYENEPQHLASAQVMWDVTDSFWVSSVLHYASGTDPDDILANAEQVAWPDVVTWDLLFGLQPFYKGLEMTLTVENLFNDQINEFPESYNGFDNGTQYWLELDWFLP</sequence>
<dbReference type="InterPro" id="IPR012910">
    <property type="entry name" value="Plug_dom"/>
</dbReference>
<feature type="signal peptide" evidence="8">
    <location>
        <begin position="1"/>
        <end position="23"/>
    </location>
</feature>
<feature type="domain" description="TonB-dependent receptor plug" evidence="9">
    <location>
        <begin position="53"/>
        <end position="161"/>
    </location>
</feature>
<dbReference type="InterPro" id="IPR037066">
    <property type="entry name" value="Plug_dom_sf"/>
</dbReference>
<keyword evidence="3 7" id="KW-1134">Transmembrane beta strand</keyword>
<dbReference type="Proteomes" id="UP000070529">
    <property type="component" value="Unassembled WGS sequence"/>
</dbReference>
<reference evidence="10 11" key="1">
    <citation type="submission" date="2015-11" db="EMBL/GenBank/DDBJ databases">
        <title>Genomic Taxonomy of the Vibrionaceae.</title>
        <authorList>
            <person name="Gomez-Gil B."/>
            <person name="Enciso-Ibarra J."/>
        </authorList>
    </citation>
    <scope>NUCLEOTIDE SEQUENCE [LARGE SCALE GENOMIC DNA]</scope>
    <source>
        <strain evidence="10 11">CAIM 912</strain>
    </source>
</reference>
<evidence type="ECO:0000256" key="7">
    <source>
        <dbReference type="PROSITE-ProRule" id="PRU01360"/>
    </source>
</evidence>
<evidence type="ECO:0000256" key="5">
    <source>
        <dbReference type="ARBA" id="ARBA00023136"/>
    </source>
</evidence>
<feature type="chain" id="PRO_5007465907" evidence="8">
    <location>
        <begin position="24"/>
        <end position="722"/>
    </location>
</feature>
<evidence type="ECO:0000256" key="1">
    <source>
        <dbReference type="ARBA" id="ARBA00004571"/>
    </source>
</evidence>
<keyword evidence="2 7" id="KW-0813">Transport</keyword>
<dbReference type="Gene3D" id="2.170.130.10">
    <property type="entry name" value="TonB-dependent receptor, plug domain"/>
    <property type="match status" value="1"/>
</dbReference>
<dbReference type="STRING" id="294935.ATN88_03955"/>
<keyword evidence="5 7" id="KW-0472">Membrane</keyword>
<evidence type="ECO:0000259" key="9">
    <source>
        <dbReference type="Pfam" id="PF07715"/>
    </source>
</evidence>
<evidence type="ECO:0000313" key="10">
    <source>
        <dbReference type="EMBL" id="KXF82925.1"/>
    </source>
</evidence>
<keyword evidence="10" id="KW-0675">Receptor</keyword>
<dbReference type="InterPro" id="IPR036942">
    <property type="entry name" value="Beta-barrel_TonB_sf"/>
</dbReference>
<evidence type="ECO:0000313" key="11">
    <source>
        <dbReference type="Proteomes" id="UP000070529"/>
    </source>
</evidence>
<evidence type="ECO:0000256" key="2">
    <source>
        <dbReference type="ARBA" id="ARBA00022448"/>
    </source>
</evidence>
<keyword evidence="6 7" id="KW-0998">Cell outer membrane</keyword>
<proteinExistence type="inferred from homology"/>
<accession>A0A135IBW4</accession>
<keyword evidence="4 7" id="KW-0812">Transmembrane</keyword>